<proteinExistence type="predicted"/>
<feature type="compositionally biased region" description="Basic residues" evidence="1">
    <location>
        <begin position="1"/>
        <end position="15"/>
    </location>
</feature>
<accession>A0A2P2QPD1</accession>
<protein>
    <submittedName>
        <fullName evidence="2">Uncharacterized protein</fullName>
    </submittedName>
</protein>
<feature type="region of interest" description="Disordered" evidence="1">
    <location>
        <begin position="1"/>
        <end position="21"/>
    </location>
</feature>
<evidence type="ECO:0000313" key="2">
    <source>
        <dbReference type="EMBL" id="MBX68896.1"/>
    </source>
</evidence>
<dbReference type="AlphaFoldDB" id="A0A2P2QPD1"/>
<sequence length="47" mass="5466">MAFHRSMMHTKKAKGNRANPQILTERSSDFHFHVMDVVVRGISHRGF</sequence>
<organism evidence="2">
    <name type="scientific">Rhizophora mucronata</name>
    <name type="common">Asiatic mangrove</name>
    <dbReference type="NCBI Taxonomy" id="61149"/>
    <lineage>
        <taxon>Eukaryota</taxon>
        <taxon>Viridiplantae</taxon>
        <taxon>Streptophyta</taxon>
        <taxon>Embryophyta</taxon>
        <taxon>Tracheophyta</taxon>
        <taxon>Spermatophyta</taxon>
        <taxon>Magnoliopsida</taxon>
        <taxon>eudicotyledons</taxon>
        <taxon>Gunneridae</taxon>
        <taxon>Pentapetalae</taxon>
        <taxon>rosids</taxon>
        <taxon>fabids</taxon>
        <taxon>Malpighiales</taxon>
        <taxon>Rhizophoraceae</taxon>
        <taxon>Rhizophora</taxon>
    </lineage>
</organism>
<dbReference type="EMBL" id="GGEC01088412">
    <property type="protein sequence ID" value="MBX68896.1"/>
    <property type="molecule type" value="Transcribed_RNA"/>
</dbReference>
<reference evidence="2" key="1">
    <citation type="submission" date="2018-02" db="EMBL/GenBank/DDBJ databases">
        <title>Rhizophora mucronata_Transcriptome.</title>
        <authorList>
            <person name="Meera S.P."/>
            <person name="Sreeshan A."/>
            <person name="Augustine A."/>
        </authorList>
    </citation>
    <scope>NUCLEOTIDE SEQUENCE</scope>
    <source>
        <tissue evidence="2">Leaf</tissue>
    </source>
</reference>
<name>A0A2P2QPD1_RHIMU</name>
<evidence type="ECO:0000256" key="1">
    <source>
        <dbReference type="SAM" id="MobiDB-lite"/>
    </source>
</evidence>